<keyword evidence="5" id="KW-1185">Reference proteome</keyword>
<dbReference type="InterPro" id="IPR013118">
    <property type="entry name" value="Mannitol_DH_C"/>
</dbReference>
<organism evidence="4 5">
    <name type="scientific">Achromobacter pulmonis</name>
    <dbReference type="NCBI Taxonomy" id="1389932"/>
    <lineage>
        <taxon>Bacteria</taxon>
        <taxon>Pseudomonadati</taxon>
        <taxon>Pseudomonadota</taxon>
        <taxon>Betaproteobacteria</taxon>
        <taxon>Burkholderiales</taxon>
        <taxon>Alcaligenaceae</taxon>
        <taxon>Achromobacter</taxon>
    </lineage>
</organism>
<dbReference type="AlphaFoldDB" id="A0A2N8KH97"/>
<dbReference type="SUPFAM" id="SSF51735">
    <property type="entry name" value="NAD(P)-binding Rossmann-fold domains"/>
    <property type="match status" value="1"/>
</dbReference>
<feature type="domain" description="Mannitol dehydrogenase C-terminal" evidence="3">
    <location>
        <begin position="294"/>
        <end position="491"/>
    </location>
</feature>
<evidence type="ECO:0000259" key="3">
    <source>
        <dbReference type="Pfam" id="PF08125"/>
    </source>
</evidence>
<name>A0A2N8KH97_9BURK</name>
<evidence type="ECO:0000259" key="2">
    <source>
        <dbReference type="Pfam" id="PF01232"/>
    </source>
</evidence>
<dbReference type="PANTHER" id="PTHR43362">
    <property type="entry name" value="MANNITOL DEHYDROGENASE DSF1-RELATED"/>
    <property type="match status" value="1"/>
</dbReference>
<dbReference type="PRINTS" id="PR00084">
    <property type="entry name" value="MTLDHDRGNASE"/>
</dbReference>
<accession>A0A2N8KH97</accession>
<keyword evidence="1" id="KW-0560">Oxidoreductase</keyword>
<evidence type="ECO:0000313" key="4">
    <source>
        <dbReference type="EMBL" id="PND32828.1"/>
    </source>
</evidence>
<feature type="domain" description="Mannitol dehydrogenase N-terminal" evidence="2">
    <location>
        <begin position="30"/>
        <end position="282"/>
    </location>
</feature>
<comment type="caution">
    <text evidence="4">The sequence shown here is derived from an EMBL/GenBank/DDBJ whole genome shotgun (WGS) entry which is preliminary data.</text>
</comment>
<dbReference type="GO" id="GO:0016616">
    <property type="term" value="F:oxidoreductase activity, acting on the CH-OH group of donors, NAD or NADP as acceptor"/>
    <property type="evidence" value="ECO:0007669"/>
    <property type="project" value="TreeGrafter"/>
</dbReference>
<dbReference type="InterPro" id="IPR013328">
    <property type="entry name" value="6PGD_dom2"/>
</dbReference>
<sequence length="517" mass="56148">MRARLNPQSLPRLSEAVARPAYERGRVTPGIVHLGIGAFHRAHQAAVTDLAMAVSGDLSWGIVGVSLRSPDTRDALAPQHGLYTLALRDAGPDGQPREQLRVIGSLLEVLVAPENPGAVLERIAHPQIRIVSLTVTEKGYSLEPATGQLRWDDPDIRHDLAHPARPRSAIGMLARGLALRRERGLGPLTLLSCDNLHANGDTLRRLVLAYALLQDAGLAAWIDGNCTFPNSMVDRIVPRTREEDRARVSERLGVDDAWPVVGEPYLNWVIEDRFAAGRPAWDAAAGVSFVRRAAPYERLKLRMVNGPHSAFAYLGAMLGLRTNSEAAATPALRGYVDDMLRLEVAPTLRGMPQATLDEYRQRFLARVANPALPHLTQQIAMDGSQKVPQRLLAVIRDRLRRGEGFSRLALAVAAWLHYLRGRDEQGQAYAIQDPLAAALEELLARADAAAASASPGRAAHRRALVVAGYKPVFGKLAGQPAFVDALAEHLERLRTLGVLGTLAALERDAAEQPAPAD</sequence>
<dbReference type="SUPFAM" id="SSF48179">
    <property type="entry name" value="6-phosphogluconate dehydrogenase C-terminal domain-like"/>
    <property type="match status" value="1"/>
</dbReference>
<proteinExistence type="predicted"/>
<dbReference type="InterPro" id="IPR000669">
    <property type="entry name" value="Mannitol_DH"/>
</dbReference>
<dbReference type="InterPro" id="IPR008927">
    <property type="entry name" value="6-PGluconate_DH-like_C_sf"/>
</dbReference>
<dbReference type="RefSeq" id="WP_102773944.1">
    <property type="nucleotide sequence ID" value="NZ_POQS01000004.1"/>
</dbReference>
<evidence type="ECO:0000256" key="1">
    <source>
        <dbReference type="ARBA" id="ARBA00023002"/>
    </source>
</evidence>
<dbReference type="Pfam" id="PF01232">
    <property type="entry name" value="Mannitol_dh"/>
    <property type="match status" value="1"/>
</dbReference>
<reference evidence="4 5" key="1">
    <citation type="submission" date="2018-01" db="EMBL/GenBank/DDBJ databases">
        <title>The draft genome of an aniline degradation strain ANB-1.</title>
        <authorList>
            <person name="Zhang L."/>
            <person name="Jiang J."/>
        </authorList>
    </citation>
    <scope>NUCLEOTIDE SEQUENCE [LARGE SCALE GENOMIC DNA]</scope>
    <source>
        <strain evidence="4 5">ANB-1</strain>
    </source>
</reference>
<dbReference type="Pfam" id="PF08125">
    <property type="entry name" value="Mannitol_dh_C"/>
    <property type="match status" value="1"/>
</dbReference>
<dbReference type="Gene3D" id="3.40.50.720">
    <property type="entry name" value="NAD(P)-binding Rossmann-like Domain"/>
    <property type="match status" value="1"/>
</dbReference>
<evidence type="ECO:0000313" key="5">
    <source>
        <dbReference type="Proteomes" id="UP000235994"/>
    </source>
</evidence>
<dbReference type="InterPro" id="IPR036291">
    <property type="entry name" value="NAD(P)-bd_dom_sf"/>
</dbReference>
<dbReference type="InterPro" id="IPR050988">
    <property type="entry name" value="Mannitol_DH/Oxidoreductase"/>
</dbReference>
<dbReference type="Gene3D" id="1.10.1040.10">
    <property type="entry name" value="N-(1-d-carboxylethyl)-l-norvaline Dehydrogenase, domain 2"/>
    <property type="match status" value="1"/>
</dbReference>
<protein>
    <submittedName>
        <fullName evidence="4">Mannitol dehydrogenase</fullName>
    </submittedName>
</protein>
<dbReference type="EMBL" id="POQS01000004">
    <property type="protein sequence ID" value="PND32828.1"/>
    <property type="molecule type" value="Genomic_DNA"/>
</dbReference>
<dbReference type="InterPro" id="IPR013131">
    <property type="entry name" value="Mannitol_DH_N"/>
</dbReference>
<gene>
    <name evidence="4" type="ORF">C1I89_17575</name>
</gene>
<dbReference type="Proteomes" id="UP000235994">
    <property type="component" value="Unassembled WGS sequence"/>
</dbReference>
<dbReference type="PANTHER" id="PTHR43362:SF1">
    <property type="entry name" value="MANNITOL DEHYDROGENASE 2-RELATED"/>
    <property type="match status" value="1"/>
</dbReference>